<proteinExistence type="predicted"/>
<keyword evidence="2" id="KW-1185">Reference proteome</keyword>
<protein>
    <recommendedName>
        <fullName evidence="3">Carbon storage regulator</fullName>
    </recommendedName>
</protein>
<dbReference type="AlphaFoldDB" id="A0A517SGI0"/>
<evidence type="ECO:0000313" key="1">
    <source>
        <dbReference type="EMBL" id="QDT55233.1"/>
    </source>
</evidence>
<dbReference type="Proteomes" id="UP000315700">
    <property type="component" value="Chromosome"/>
</dbReference>
<organism evidence="1 2">
    <name type="scientific">Caulifigura coniformis</name>
    <dbReference type="NCBI Taxonomy" id="2527983"/>
    <lineage>
        <taxon>Bacteria</taxon>
        <taxon>Pseudomonadati</taxon>
        <taxon>Planctomycetota</taxon>
        <taxon>Planctomycetia</taxon>
        <taxon>Planctomycetales</taxon>
        <taxon>Planctomycetaceae</taxon>
        <taxon>Caulifigura</taxon>
    </lineage>
</organism>
<reference evidence="1 2" key="1">
    <citation type="submission" date="2019-02" db="EMBL/GenBank/DDBJ databases">
        <title>Deep-cultivation of Planctomycetes and their phenomic and genomic characterization uncovers novel biology.</title>
        <authorList>
            <person name="Wiegand S."/>
            <person name="Jogler M."/>
            <person name="Boedeker C."/>
            <person name="Pinto D."/>
            <person name="Vollmers J."/>
            <person name="Rivas-Marin E."/>
            <person name="Kohn T."/>
            <person name="Peeters S.H."/>
            <person name="Heuer A."/>
            <person name="Rast P."/>
            <person name="Oberbeckmann S."/>
            <person name="Bunk B."/>
            <person name="Jeske O."/>
            <person name="Meyerdierks A."/>
            <person name="Storesund J.E."/>
            <person name="Kallscheuer N."/>
            <person name="Luecker S."/>
            <person name="Lage O.M."/>
            <person name="Pohl T."/>
            <person name="Merkel B.J."/>
            <person name="Hornburger P."/>
            <person name="Mueller R.-W."/>
            <person name="Bruemmer F."/>
            <person name="Labrenz M."/>
            <person name="Spormann A.M."/>
            <person name="Op den Camp H."/>
            <person name="Overmann J."/>
            <person name="Amann R."/>
            <person name="Jetten M.S.M."/>
            <person name="Mascher T."/>
            <person name="Medema M.H."/>
            <person name="Devos D.P."/>
            <person name="Kaster A.-K."/>
            <person name="Ovreas L."/>
            <person name="Rohde M."/>
            <person name="Galperin M.Y."/>
            <person name="Jogler C."/>
        </authorList>
    </citation>
    <scope>NUCLEOTIDE SEQUENCE [LARGE SCALE GENOMIC DNA]</scope>
    <source>
        <strain evidence="1 2">Pan44</strain>
    </source>
</reference>
<gene>
    <name evidence="1" type="ORF">Pan44_32750</name>
</gene>
<sequence length="69" mass="7459">MHVVERGIDESVIVGDVIVRVIAIAKNGEVRVAISNPDGFPRYQEVTLRSGEALMQERCSGAAATMLEC</sequence>
<dbReference type="RefSeq" id="WP_145031006.1">
    <property type="nucleotide sequence ID" value="NZ_CP036271.1"/>
</dbReference>
<dbReference type="InterPro" id="IPR036107">
    <property type="entry name" value="CsrA_sf"/>
</dbReference>
<accession>A0A517SGI0</accession>
<dbReference type="KEGG" id="ccos:Pan44_32750"/>
<dbReference type="GO" id="GO:0006402">
    <property type="term" value="P:mRNA catabolic process"/>
    <property type="evidence" value="ECO:0007669"/>
    <property type="project" value="InterPro"/>
</dbReference>
<evidence type="ECO:0000313" key="2">
    <source>
        <dbReference type="Proteomes" id="UP000315700"/>
    </source>
</evidence>
<dbReference type="SUPFAM" id="SSF117130">
    <property type="entry name" value="CsrA-like"/>
    <property type="match status" value="1"/>
</dbReference>
<dbReference type="GO" id="GO:0003723">
    <property type="term" value="F:RNA binding"/>
    <property type="evidence" value="ECO:0007669"/>
    <property type="project" value="InterPro"/>
</dbReference>
<evidence type="ECO:0008006" key="3">
    <source>
        <dbReference type="Google" id="ProtNLM"/>
    </source>
</evidence>
<name>A0A517SGI0_9PLAN</name>
<dbReference type="GO" id="GO:0006109">
    <property type="term" value="P:regulation of carbohydrate metabolic process"/>
    <property type="evidence" value="ECO:0007669"/>
    <property type="project" value="InterPro"/>
</dbReference>
<dbReference type="InParanoid" id="A0A517SGI0"/>
<dbReference type="OrthoDB" id="289556at2"/>
<dbReference type="EMBL" id="CP036271">
    <property type="protein sequence ID" value="QDT55233.1"/>
    <property type="molecule type" value="Genomic_DNA"/>
</dbReference>